<name>A0AAV5UKG5_9BILA</name>
<evidence type="ECO:0000259" key="2">
    <source>
        <dbReference type="SMART" id="SM00686"/>
    </source>
</evidence>
<dbReference type="Proteomes" id="UP001432027">
    <property type="component" value="Unassembled WGS sequence"/>
</dbReference>
<accession>A0AAV5UKG5</accession>
<feature type="non-terminal residue" evidence="3">
    <location>
        <position position="425"/>
    </location>
</feature>
<dbReference type="InterPro" id="IPR019545">
    <property type="entry name" value="DM13_domain"/>
</dbReference>
<gene>
    <name evidence="3" type="ORF">PENTCL1PPCAC_29636</name>
</gene>
<feature type="compositionally biased region" description="Basic and acidic residues" evidence="1">
    <location>
        <begin position="181"/>
        <end position="201"/>
    </location>
</feature>
<feature type="region of interest" description="Disordered" evidence="1">
    <location>
        <begin position="1"/>
        <end position="30"/>
    </location>
</feature>
<feature type="region of interest" description="Disordered" evidence="1">
    <location>
        <begin position="44"/>
        <end position="63"/>
    </location>
</feature>
<feature type="compositionally biased region" description="Basic and acidic residues" evidence="1">
    <location>
        <begin position="226"/>
        <end position="236"/>
    </location>
</feature>
<feature type="compositionally biased region" description="Basic and acidic residues" evidence="1">
    <location>
        <begin position="1"/>
        <end position="14"/>
    </location>
</feature>
<organism evidence="3 4">
    <name type="scientific">Pristionchus entomophagus</name>
    <dbReference type="NCBI Taxonomy" id="358040"/>
    <lineage>
        <taxon>Eukaryota</taxon>
        <taxon>Metazoa</taxon>
        <taxon>Ecdysozoa</taxon>
        <taxon>Nematoda</taxon>
        <taxon>Chromadorea</taxon>
        <taxon>Rhabditida</taxon>
        <taxon>Rhabditina</taxon>
        <taxon>Diplogasteromorpha</taxon>
        <taxon>Diplogasteroidea</taxon>
        <taxon>Neodiplogasteridae</taxon>
        <taxon>Pristionchus</taxon>
    </lineage>
</organism>
<dbReference type="AlphaFoldDB" id="A0AAV5UKG5"/>
<protein>
    <recommendedName>
        <fullName evidence="2">DM13 domain-containing protein</fullName>
    </recommendedName>
</protein>
<feature type="region of interest" description="Disordered" evidence="1">
    <location>
        <begin position="181"/>
        <end position="279"/>
    </location>
</feature>
<feature type="compositionally biased region" description="Basic and acidic residues" evidence="1">
    <location>
        <begin position="21"/>
        <end position="30"/>
    </location>
</feature>
<keyword evidence="4" id="KW-1185">Reference proteome</keyword>
<evidence type="ECO:0000313" key="3">
    <source>
        <dbReference type="EMBL" id="GMT07462.1"/>
    </source>
</evidence>
<reference evidence="3" key="1">
    <citation type="submission" date="2023-10" db="EMBL/GenBank/DDBJ databases">
        <title>Genome assembly of Pristionchus species.</title>
        <authorList>
            <person name="Yoshida K."/>
            <person name="Sommer R.J."/>
        </authorList>
    </citation>
    <scope>NUCLEOTIDE SEQUENCE</scope>
    <source>
        <strain evidence="3">RS0144</strain>
    </source>
</reference>
<sequence>RMDSLIERAADEKAAGSGESSAREIDSEQEKEVSLVAFAVDMGRREKNKRSSKRKEINGDVHSLEMIRDIESVENNDSSEDDFRKVLEDVNDEKFIIGKMPLDSDSFEYFVEDGARTEELKKVEQIDEQEKEKEMEVAQMEEMMMEEVELMANSTTESLTNSTVTEEVDIADHHGTSIIKEHSKRQVEHHEVEGSGMEEPHKKKKPAGRHDRHMKGGRKGSNDTMTEDRGEMKVQEKMMGNRTHSASPRQAEENQLGETNEKDSTDAPAGSFKPTEFSLPKLDGGRASFSLREHGKLADFHWLGIYDQCTKKAYQLHEIAGSEIPDLESVSPLTGVAANVSSDSVQIVNCNTIVIQNFHFLKDTKRPSEQFTDHDDILDTVNGSDLVVKLPDGIRTFDVDFLMVFNEDSNRSYGHTFIPSLLVPP</sequence>
<feature type="non-terminal residue" evidence="3">
    <location>
        <position position="1"/>
    </location>
</feature>
<comment type="caution">
    <text evidence="3">The sequence shown here is derived from an EMBL/GenBank/DDBJ whole genome shotgun (WGS) entry which is preliminary data.</text>
</comment>
<feature type="compositionally biased region" description="Basic and acidic residues" evidence="1">
    <location>
        <begin position="54"/>
        <end position="63"/>
    </location>
</feature>
<evidence type="ECO:0000256" key="1">
    <source>
        <dbReference type="SAM" id="MobiDB-lite"/>
    </source>
</evidence>
<feature type="compositionally biased region" description="Basic residues" evidence="1">
    <location>
        <begin position="202"/>
        <end position="218"/>
    </location>
</feature>
<feature type="domain" description="DM13" evidence="2">
    <location>
        <begin position="335"/>
        <end position="425"/>
    </location>
</feature>
<dbReference type="SMART" id="SM00686">
    <property type="entry name" value="DM13"/>
    <property type="match status" value="1"/>
</dbReference>
<proteinExistence type="predicted"/>
<dbReference type="EMBL" id="BTSX01000006">
    <property type="protein sequence ID" value="GMT07462.1"/>
    <property type="molecule type" value="Genomic_DNA"/>
</dbReference>
<evidence type="ECO:0000313" key="4">
    <source>
        <dbReference type="Proteomes" id="UP001432027"/>
    </source>
</evidence>